<dbReference type="InterPro" id="IPR000210">
    <property type="entry name" value="BTB/POZ_dom"/>
</dbReference>
<dbReference type="AlphaFoldDB" id="A0A1M2W5B7"/>
<dbReference type="PROSITE" id="PS50097">
    <property type="entry name" value="BTB"/>
    <property type="match status" value="1"/>
</dbReference>
<dbReference type="CDD" id="cd18186">
    <property type="entry name" value="BTB_POZ_ZBTB_KLHL-like"/>
    <property type="match status" value="1"/>
</dbReference>
<reference evidence="3 4" key="1">
    <citation type="submission" date="2016-10" db="EMBL/GenBank/DDBJ databases">
        <title>Genome sequence of the basidiomycete white-rot fungus Trametes pubescens.</title>
        <authorList>
            <person name="Makela M.R."/>
            <person name="Granchi Z."/>
            <person name="Peng M."/>
            <person name="De Vries R.P."/>
            <person name="Grigoriev I."/>
            <person name="Riley R."/>
            <person name="Hilden K."/>
        </authorList>
    </citation>
    <scope>NUCLEOTIDE SEQUENCE [LARGE SCALE GENOMIC DNA]</scope>
    <source>
        <strain evidence="3 4">FBCC735</strain>
    </source>
</reference>
<protein>
    <recommendedName>
        <fullName evidence="2">BTB domain-containing protein</fullName>
    </recommendedName>
</protein>
<dbReference type="EMBL" id="MNAD01000202">
    <property type="protein sequence ID" value="OJT15055.1"/>
    <property type="molecule type" value="Genomic_DNA"/>
</dbReference>
<dbReference type="InterPro" id="IPR011333">
    <property type="entry name" value="SKP1/BTB/POZ_sf"/>
</dbReference>
<feature type="compositionally biased region" description="Pro residues" evidence="1">
    <location>
        <begin position="34"/>
        <end position="43"/>
    </location>
</feature>
<comment type="caution">
    <text evidence="3">The sequence shown here is derived from an EMBL/GenBank/DDBJ whole genome shotgun (WGS) entry which is preliminary data.</text>
</comment>
<dbReference type="Proteomes" id="UP000184267">
    <property type="component" value="Unassembled WGS sequence"/>
</dbReference>
<evidence type="ECO:0000256" key="1">
    <source>
        <dbReference type="SAM" id="MobiDB-lite"/>
    </source>
</evidence>
<dbReference type="SMART" id="SM00225">
    <property type="entry name" value="BTB"/>
    <property type="match status" value="1"/>
</dbReference>
<organism evidence="3 4">
    <name type="scientific">Trametes pubescens</name>
    <name type="common">White-rot fungus</name>
    <dbReference type="NCBI Taxonomy" id="154538"/>
    <lineage>
        <taxon>Eukaryota</taxon>
        <taxon>Fungi</taxon>
        <taxon>Dikarya</taxon>
        <taxon>Basidiomycota</taxon>
        <taxon>Agaricomycotina</taxon>
        <taxon>Agaricomycetes</taxon>
        <taxon>Polyporales</taxon>
        <taxon>Polyporaceae</taxon>
        <taxon>Trametes</taxon>
    </lineage>
</organism>
<gene>
    <name evidence="3" type="ORF">TRAPUB_8386</name>
</gene>
<evidence type="ECO:0000313" key="3">
    <source>
        <dbReference type="EMBL" id="OJT15055.1"/>
    </source>
</evidence>
<dbReference type="Pfam" id="PF00651">
    <property type="entry name" value="BTB"/>
    <property type="match status" value="1"/>
</dbReference>
<feature type="domain" description="BTB" evidence="2">
    <location>
        <begin position="265"/>
        <end position="336"/>
    </location>
</feature>
<dbReference type="Gene3D" id="3.30.710.10">
    <property type="entry name" value="Potassium Channel Kv1.1, Chain A"/>
    <property type="match status" value="1"/>
</dbReference>
<evidence type="ECO:0000259" key="2">
    <source>
        <dbReference type="PROSITE" id="PS50097"/>
    </source>
</evidence>
<dbReference type="STRING" id="154538.A0A1M2W5B7"/>
<dbReference type="OrthoDB" id="2593747at2759"/>
<proteinExistence type="predicted"/>
<feature type="region of interest" description="Disordered" evidence="1">
    <location>
        <begin position="167"/>
        <end position="226"/>
    </location>
</feature>
<evidence type="ECO:0000313" key="4">
    <source>
        <dbReference type="Proteomes" id="UP000184267"/>
    </source>
</evidence>
<feature type="compositionally biased region" description="Low complexity" evidence="1">
    <location>
        <begin position="185"/>
        <end position="223"/>
    </location>
</feature>
<sequence length="470" mass="51697">MAQRTAPPQGRYFVDAIEPPSRLPSPWATMTTPSPSPGPPPSPAVWQPHDWTPVARKTAPMRSLPLLPSNSANASAGHETHELQPLRTNTTYSPLPTHPEFLCHLQSHPMIIERAGAESLTRTPSPASSVEFVHQPTPGPFATGRYRAGALVASPVPFPSDVRFASPSPANSGFSSPRPLPNVYGSQQGSQHGSQHSLRSMPSSRPTPSASPESAAALSSPRRNPVAMPRARVPAIGASAMTAAAHEQPRAPDYPRHPVFYMQEGMVVLKVQESLYKIHRYLLEHHSDYFRRVVAEGNELLGRSDETPLPLPADITQQGFDCLLDFLYHGIYDPASVSLADWTTILRVSTRLQCTKVRQYAIRELTARRASLPTIDTIVLAKEYDIPSWLGPAYAELVRRLTPLSDDDAEHLGARTAAQVARAREMLREEEYALFQQRRYGTKYVLPERPDEQLVAHAVNEVFHISGAAA</sequence>
<feature type="region of interest" description="Disordered" evidence="1">
    <location>
        <begin position="1"/>
        <end position="49"/>
    </location>
</feature>
<dbReference type="OMA" id="LPTHPEF"/>
<dbReference type="SUPFAM" id="SSF54695">
    <property type="entry name" value="POZ domain"/>
    <property type="match status" value="1"/>
</dbReference>
<keyword evidence="4" id="KW-1185">Reference proteome</keyword>
<name>A0A1M2W5B7_TRAPU</name>
<accession>A0A1M2W5B7</accession>